<name>A0A2K3JWK0_TRIPR</name>
<reference evidence="1 2" key="1">
    <citation type="journal article" date="2014" name="Am. J. Bot.">
        <title>Genome assembly and annotation for red clover (Trifolium pratense; Fabaceae).</title>
        <authorList>
            <person name="Istvanek J."/>
            <person name="Jaros M."/>
            <person name="Krenek A."/>
            <person name="Repkova J."/>
        </authorList>
    </citation>
    <scope>NUCLEOTIDE SEQUENCE [LARGE SCALE GENOMIC DNA]</scope>
    <source>
        <strain evidence="2">cv. Tatra</strain>
        <tissue evidence="1">Young leaves</tissue>
    </source>
</reference>
<dbReference type="EMBL" id="ASHM01078562">
    <property type="protein sequence ID" value="PNX58415.1"/>
    <property type="molecule type" value="Genomic_DNA"/>
</dbReference>
<organism evidence="1 2">
    <name type="scientific">Trifolium pratense</name>
    <name type="common">Red clover</name>
    <dbReference type="NCBI Taxonomy" id="57577"/>
    <lineage>
        <taxon>Eukaryota</taxon>
        <taxon>Viridiplantae</taxon>
        <taxon>Streptophyta</taxon>
        <taxon>Embryophyta</taxon>
        <taxon>Tracheophyta</taxon>
        <taxon>Spermatophyta</taxon>
        <taxon>Magnoliopsida</taxon>
        <taxon>eudicotyledons</taxon>
        <taxon>Gunneridae</taxon>
        <taxon>Pentapetalae</taxon>
        <taxon>rosids</taxon>
        <taxon>fabids</taxon>
        <taxon>Fabales</taxon>
        <taxon>Fabaceae</taxon>
        <taxon>Papilionoideae</taxon>
        <taxon>50 kb inversion clade</taxon>
        <taxon>NPAAA clade</taxon>
        <taxon>Hologalegina</taxon>
        <taxon>IRL clade</taxon>
        <taxon>Trifolieae</taxon>
        <taxon>Trifolium</taxon>
    </lineage>
</organism>
<reference evidence="1 2" key="2">
    <citation type="journal article" date="2017" name="Front. Plant Sci.">
        <title>Gene Classification and Mining of Molecular Markers Useful in Red Clover (Trifolium pratense) Breeding.</title>
        <authorList>
            <person name="Istvanek J."/>
            <person name="Dluhosova J."/>
            <person name="Dluhos P."/>
            <person name="Patkova L."/>
            <person name="Nedelnik J."/>
            <person name="Repkova J."/>
        </authorList>
    </citation>
    <scope>NUCLEOTIDE SEQUENCE [LARGE SCALE GENOMIC DNA]</scope>
    <source>
        <strain evidence="2">cv. Tatra</strain>
        <tissue evidence="1">Young leaves</tissue>
    </source>
</reference>
<proteinExistence type="predicted"/>
<comment type="caution">
    <text evidence="1">The sequence shown here is derived from an EMBL/GenBank/DDBJ whole genome shotgun (WGS) entry which is preliminary data.</text>
</comment>
<evidence type="ECO:0000313" key="2">
    <source>
        <dbReference type="Proteomes" id="UP000236291"/>
    </source>
</evidence>
<accession>A0A2K3JWK0</accession>
<dbReference type="AlphaFoldDB" id="A0A2K3JWK0"/>
<sequence length="30" mass="3573">MGERKNERVVGERLEDRWLELQEVGDGDEK</sequence>
<gene>
    <name evidence="1" type="ORF">L195_g050901</name>
</gene>
<protein>
    <submittedName>
        <fullName evidence="1">Uncharacterized protein</fullName>
    </submittedName>
</protein>
<feature type="non-terminal residue" evidence="1">
    <location>
        <position position="30"/>
    </location>
</feature>
<evidence type="ECO:0000313" key="1">
    <source>
        <dbReference type="EMBL" id="PNX58415.1"/>
    </source>
</evidence>
<dbReference type="Proteomes" id="UP000236291">
    <property type="component" value="Unassembled WGS sequence"/>
</dbReference>